<feature type="compositionally biased region" description="Basic and acidic residues" evidence="2">
    <location>
        <begin position="74"/>
        <end position="84"/>
    </location>
</feature>
<keyword evidence="1" id="KW-0863">Zinc-finger</keyword>
<dbReference type="Gene3D" id="3.30.40.10">
    <property type="entry name" value="Zinc/RING finger domain, C3HC4 (zinc finger)"/>
    <property type="match status" value="1"/>
</dbReference>
<feature type="region of interest" description="Disordered" evidence="2">
    <location>
        <begin position="108"/>
        <end position="135"/>
    </location>
</feature>
<dbReference type="Proteomes" id="UP001516023">
    <property type="component" value="Unassembled WGS sequence"/>
</dbReference>
<evidence type="ECO:0000313" key="4">
    <source>
        <dbReference type="EMBL" id="KAL3795141.1"/>
    </source>
</evidence>
<dbReference type="InterPro" id="IPR013083">
    <property type="entry name" value="Znf_RING/FYVE/PHD"/>
</dbReference>
<dbReference type="GO" id="GO:0008270">
    <property type="term" value="F:zinc ion binding"/>
    <property type="evidence" value="ECO:0007669"/>
    <property type="project" value="UniProtKB-KW"/>
</dbReference>
<dbReference type="EMBL" id="JABMIG020000074">
    <property type="protein sequence ID" value="KAL3795141.1"/>
    <property type="molecule type" value="Genomic_DNA"/>
</dbReference>
<dbReference type="PANTHER" id="PTHR22765:SF434">
    <property type="entry name" value="GB|AAD18119.1-RELATED"/>
    <property type="match status" value="1"/>
</dbReference>
<feature type="domain" description="RING-type" evidence="3">
    <location>
        <begin position="192"/>
        <end position="259"/>
    </location>
</feature>
<evidence type="ECO:0000313" key="5">
    <source>
        <dbReference type="Proteomes" id="UP001516023"/>
    </source>
</evidence>
<dbReference type="PANTHER" id="PTHR22765">
    <property type="entry name" value="RING FINGER AND PROTEASE ASSOCIATED DOMAIN-CONTAINING"/>
    <property type="match status" value="1"/>
</dbReference>
<sequence length="276" mass="31200">MGYHGEYYGHLSAERKQEIDNLRSMALLRYLTNFTRTLKEEDMTVRSPTEREVVDFSSHEAACDDGDNGNGSTSERDETHIEEGCPIEEAKQEIKECSSEYTHVLIPLPGQRIDGKDVKHEDDPGNGKRKKAKNTKASWYLSPSKIKVLNGISGNKEESADNISSTETVVASTENDVAPNSTPEKRAVPIFCAVCLTEYEVSERVCWSSNTECTHVFHEDCIVQWLVSSGRTKSKRQWFPDNPSERRLMCYELECPCCRQEFISKEARAESGEESV</sequence>
<organism evidence="4 5">
    <name type="scientific">Cyclotella cryptica</name>
    <dbReference type="NCBI Taxonomy" id="29204"/>
    <lineage>
        <taxon>Eukaryota</taxon>
        <taxon>Sar</taxon>
        <taxon>Stramenopiles</taxon>
        <taxon>Ochrophyta</taxon>
        <taxon>Bacillariophyta</taxon>
        <taxon>Coscinodiscophyceae</taxon>
        <taxon>Thalassiosirophycidae</taxon>
        <taxon>Stephanodiscales</taxon>
        <taxon>Stephanodiscaceae</taxon>
        <taxon>Cyclotella</taxon>
    </lineage>
</organism>
<evidence type="ECO:0000256" key="2">
    <source>
        <dbReference type="SAM" id="MobiDB-lite"/>
    </source>
</evidence>
<evidence type="ECO:0000259" key="3">
    <source>
        <dbReference type="PROSITE" id="PS50089"/>
    </source>
</evidence>
<dbReference type="AlphaFoldDB" id="A0ABD3Q6B9"/>
<gene>
    <name evidence="4" type="ORF">HJC23_007369</name>
</gene>
<keyword evidence="5" id="KW-1185">Reference proteome</keyword>
<accession>A0ABD3Q6B9</accession>
<dbReference type="PROSITE" id="PS50089">
    <property type="entry name" value="ZF_RING_2"/>
    <property type="match status" value="1"/>
</dbReference>
<name>A0ABD3Q6B9_9STRA</name>
<dbReference type="Pfam" id="PF13639">
    <property type="entry name" value="zf-RING_2"/>
    <property type="match status" value="1"/>
</dbReference>
<protein>
    <recommendedName>
        <fullName evidence="3">RING-type domain-containing protein</fullName>
    </recommendedName>
</protein>
<keyword evidence="1" id="KW-0479">Metal-binding</keyword>
<feature type="region of interest" description="Disordered" evidence="2">
    <location>
        <begin position="43"/>
        <end position="84"/>
    </location>
</feature>
<dbReference type="InterPro" id="IPR051826">
    <property type="entry name" value="E3_ubiquitin-ligase_domain"/>
</dbReference>
<dbReference type="SUPFAM" id="SSF57850">
    <property type="entry name" value="RING/U-box"/>
    <property type="match status" value="1"/>
</dbReference>
<proteinExistence type="predicted"/>
<keyword evidence="1" id="KW-0862">Zinc</keyword>
<reference evidence="4 5" key="1">
    <citation type="journal article" date="2020" name="G3 (Bethesda)">
        <title>Improved Reference Genome for Cyclotella cryptica CCMP332, a Model for Cell Wall Morphogenesis, Salinity Adaptation, and Lipid Production in Diatoms (Bacillariophyta).</title>
        <authorList>
            <person name="Roberts W.R."/>
            <person name="Downey K.M."/>
            <person name="Ruck E.C."/>
            <person name="Traller J.C."/>
            <person name="Alverson A.J."/>
        </authorList>
    </citation>
    <scope>NUCLEOTIDE SEQUENCE [LARGE SCALE GENOMIC DNA]</scope>
    <source>
        <strain evidence="4 5">CCMP332</strain>
    </source>
</reference>
<dbReference type="CDD" id="cd16448">
    <property type="entry name" value="RING-H2"/>
    <property type="match status" value="1"/>
</dbReference>
<evidence type="ECO:0000256" key="1">
    <source>
        <dbReference type="PROSITE-ProRule" id="PRU00175"/>
    </source>
</evidence>
<feature type="compositionally biased region" description="Basic and acidic residues" evidence="2">
    <location>
        <begin position="113"/>
        <end position="126"/>
    </location>
</feature>
<comment type="caution">
    <text evidence="4">The sequence shown here is derived from an EMBL/GenBank/DDBJ whole genome shotgun (WGS) entry which is preliminary data.</text>
</comment>
<feature type="compositionally biased region" description="Basic and acidic residues" evidence="2">
    <location>
        <begin position="43"/>
        <end position="62"/>
    </location>
</feature>
<dbReference type="InterPro" id="IPR001841">
    <property type="entry name" value="Znf_RING"/>
</dbReference>